<dbReference type="EMBL" id="FNEJ01000004">
    <property type="protein sequence ID" value="SDI40771.1"/>
    <property type="molecule type" value="Genomic_DNA"/>
</dbReference>
<accession>A0A1G8KBJ3</accession>
<name>A0A1G8KBJ3_9RHOB</name>
<proteinExistence type="predicted"/>
<dbReference type="AlphaFoldDB" id="A0A1G8KBJ3"/>
<dbReference type="RefSeq" id="WP_131821793.1">
    <property type="nucleotide sequence ID" value="NZ_FNEJ01000004.1"/>
</dbReference>
<dbReference type="PROSITE" id="PS51257">
    <property type="entry name" value="PROKAR_LIPOPROTEIN"/>
    <property type="match status" value="1"/>
</dbReference>
<evidence type="ECO:0008006" key="3">
    <source>
        <dbReference type="Google" id="ProtNLM"/>
    </source>
</evidence>
<dbReference type="OrthoDB" id="7859034at2"/>
<gene>
    <name evidence="1" type="ORF">SAMN04487993_1004146</name>
</gene>
<reference evidence="1 2" key="1">
    <citation type="submission" date="2016-10" db="EMBL/GenBank/DDBJ databases">
        <authorList>
            <person name="de Groot N.N."/>
        </authorList>
    </citation>
    <scope>NUCLEOTIDE SEQUENCE [LARGE SCALE GENOMIC DNA]</scope>
    <source>
        <strain evidence="1 2">DSM 26424</strain>
    </source>
</reference>
<evidence type="ECO:0000313" key="2">
    <source>
        <dbReference type="Proteomes" id="UP000199093"/>
    </source>
</evidence>
<organism evidence="1 2">
    <name type="scientific">Salipiger marinus</name>
    <dbReference type="NCBI Taxonomy" id="555512"/>
    <lineage>
        <taxon>Bacteria</taxon>
        <taxon>Pseudomonadati</taxon>
        <taxon>Pseudomonadota</taxon>
        <taxon>Alphaproteobacteria</taxon>
        <taxon>Rhodobacterales</taxon>
        <taxon>Roseobacteraceae</taxon>
        <taxon>Salipiger</taxon>
    </lineage>
</organism>
<protein>
    <recommendedName>
        <fullName evidence="3">Lipoprotein</fullName>
    </recommendedName>
</protein>
<sequence>MRIAVSIVILASLVSACGGSQLPPEQRAEREAKLAQTDAALSEAKTVTVNGKTFRVAHVTERDQALVDLVGPSTPYFAADIEAASRTATGCAGTFDPGILAFLGGDIATTDLAALRTKVSGRFAGWSVSLEC</sequence>
<dbReference type="Proteomes" id="UP000199093">
    <property type="component" value="Unassembled WGS sequence"/>
</dbReference>
<evidence type="ECO:0000313" key="1">
    <source>
        <dbReference type="EMBL" id="SDI40771.1"/>
    </source>
</evidence>
<keyword evidence="2" id="KW-1185">Reference proteome</keyword>